<feature type="transmembrane region" description="Helical" evidence="1">
    <location>
        <begin position="102"/>
        <end position="119"/>
    </location>
</feature>
<feature type="transmembrane region" description="Helical" evidence="1">
    <location>
        <begin position="126"/>
        <end position="146"/>
    </location>
</feature>
<proteinExistence type="predicted"/>
<dbReference type="InterPro" id="IPR036938">
    <property type="entry name" value="PAP2/HPO_sf"/>
</dbReference>
<feature type="transmembrane region" description="Helical" evidence="1">
    <location>
        <begin position="152"/>
        <end position="169"/>
    </location>
</feature>
<organism evidence="3 4">
    <name type="scientific">Candidatus Nanosynbacter lyticus</name>
    <dbReference type="NCBI Taxonomy" id="2093824"/>
    <lineage>
        <taxon>Bacteria</taxon>
        <taxon>Candidatus Saccharimonadota</taxon>
        <taxon>Candidatus Saccharimonadia</taxon>
        <taxon>Candidatus Nanosynbacterales</taxon>
        <taxon>Candidatus Nanosynbacteraceae</taxon>
        <taxon>Candidatus Nanosynbacter</taxon>
    </lineage>
</organism>
<protein>
    <recommendedName>
        <fullName evidence="2">Phosphatidic acid phosphatase type 2/haloperoxidase domain-containing protein</fullName>
    </recommendedName>
</protein>
<evidence type="ECO:0000313" key="4">
    <source>
        <dbReference type="Proteomes" id="UP000030902"/>
    </source>
</evidence>
<feature type="transmembrane region" description="Helical" evidence="1">
    <location>
        <begin position="20"/>
        <end position="43"/>
    </location>
</feature>
<dbReference type="PANTHER" id="PTHR14969">
    <property type="entry name" value="SPHINGOSINE-1-PHOSPHATE PHOSPHOHYDROLASE"/>
    <property type="match status" value="1"/>
</dbReference>
<dbReference type="Pfam" id="PF01569">
    <property type="entry name" value="PAP2"/>
    <property type="match status" value="1"/>
</dbReference>
<dbReference type="SMART" id="SM00014">
    <property type="entry name" value="acidPPc"/>
    <property type="match status" value="1"/>
</dbReference>
<dbReference type="SUPFAM" id="SSF48317">
    <property type="entry name" value="Acid phosphatase/Vanadium-dependent haloperoxidase"/>
    <property type="match status" value="1"/>
</dbReference>
<dbReference type="Gene3D" id="1.20.144.10">
    <property type="entry name" value="Phosphatidic acid phosphatase type 2/haloperoxidase"/>
    <property type="match status" value="1"/>
</dbReference>
<keyword evidence="1" id="KW-1133">Transmembrane helix</keyword>
<accession>A0A6S4GSH5</accession>
<dbReference type="Proteomes" id="UP000030902">
    <property type="component" value="Chromosome"/>
</dbReference>
<feature type="transmembrane region" description="Helical" evidence="1">
    <location>
        <begin position="55"/>
        <end position="77"/>
    </location>
</feature>
<keyword evidence="1" id="KW-0472">Membrane</keyword>
<dbReference type="PANTHER" id="PTHR14969:SF13">
    <property type="entry name" value="AT30094P"/>
    <property type="match status" value="1"/>
</dbReference>
<evidence type="ECO:0000313" key="3">
    <source>
        <dbReference type="EMBL" id="AJA06860.1"/>
    </source>
</evidence>
<dbReference type="EMBL" id="CP007496">
    <property type="protein sequence ID" value="AJA06860.1"/>
    <property type="molecule type" value="Genomic_DNA"/>
</dbReference>
<evidence type="ECO:0000256" key="1">
    <source>
        <dbReference type="SAM" id="Phobius"/>
    </source>
</evidence>
<feature type="domain" description="Phosphatidic acid phosphatase type 2/haloperoxidase" evidence="2">
    <location>
        <begin position="59"/>
        <end position="167"/>
    </location>
</feature>
<keyword evidence="1" id="KW-0812">Transmembrane</keyword>
<dbReference type="RefSeq" id="WP_039327610.1">
    <property type="nucleotide sequence ID" value="NZ_CP007496.1"/>
</dbReference>
<dbReference type="InterPro" id="IPR000326">
    <property type="entry name" value="PAP2/HPO"/>
</dbReference>
<name>A0A6S4GSH5_9BACT</name>
<evidence type="ECO:0000259" key="2">
    <source>
        <dbReference type="SMART" id="SM00014"/>
    </source>
</evidence>
<dbReference type="AlphaFoldDB" id="A0A6S4GSH5"/>
<dbReference type="KEGG" id="sox:TM7x_02565"/>
<sequence length="177" mass="19329">MISASVYERPPTRYTDDMDLQWIVKLIADGLVVPIVLIGAYALLKLVPNDKKYQVYARVLMAGLTAYVAAKIIGVIYQPDQMRPFEVLGVAAGASFLNNPGFPSDHALFTMAITLAVWFGAKDRRLAVICLAMTILVCVGRVIALVHTPLDVIGGLLIACVGIIWYVPMKHAEKSDI</sequence>
<gene>
    <name evidence="3" type="ORF">TM7x_02565</name>
</gene>
<reference evidence="3 4" key="1">
    <citation type="journal article" date="2015" name="Proc. Natl. Acad. Sci. U.S.A.">
        <title>Cultivation of a human-associated TM7 phylotype reveals a reduced genome and epibiotic parasitic lifestyle.</title>
        <authorList>
            <person name="He X."/>
            <person name="McLean J.S."/>
            <person name="Edlund A."/>
            <person name="Yooseph S."/>
            <person name="Hall A.P."/>
            <person name="Liu S.Y."/>
            <person name="Dorrestein P.C."/>
            <person name="Esquenazi E."/>
            <person name="Hunter R.C."/>
            <person name="Cheng G."/>
            <person name="Nelson K.E."/>
            <person name="Lux R."/>
            <person name="Shi W."/>
        </authorList>
    </citation>
    <scope>NUCLEOTIDE SEQUENCE [LARGE SCALE GENOMIC DNA]</scope>
    <source>
        <strain evidence="3 4">TM7x</strain>
    </source>
</reference>
<keyword evidence="4" id="KW-1185">Reference proteome</keyword>